<dbReference type="RefSeq" id="WP_012398609.1">
    <property type="nucleotide sequence ID" value="NC_010617.1"/>
</dbReference>
<dbReference type="InterPro" id="IPR023214">
    <property type="entry name" value="HAD_sf"/>
</dbReference>
<dbReference type="EMBL" id="AP009152">
    <property type="protein sequence ID" value="BAG29888.1"/>
    <property type="molecule type" value="Genomic_DNA"/>
</dbReference>
<dbReference type="Pfam" id="PF13344">
    <property type="entry name" value="Hydrolase_6"/>
    <property type="match status" value="1"/>
</dbReference>
<dbReference type="GO" id="GO:0016791">
    <property type="term" value="F:phosphatase activity"/>
    <property type="evidence" value="ECO:0007669"/>
    <property type="project" value="TreeGrafter"/>
</dbReference>
<gene>
    <name evidence="1" type="ordered locus">KRH_15410</name>
</gene>
<dbReference type="SUPFAM" id="SSF56784">
    <property type="entry name" value="HAD-like"/>
    <property type="match status" value="1"/>
</dbReference>
<keyword evidence="2" id="KW-1185">Reference proteome</keyword>
<organism evidence="1 2">
    <name type="scientific">Kocuria rhizophila (strain ATCC 9341 / DSM 348 / NBRC 103217 / DC2201)</name>
    <dbReference type="NCBI Taxonomy" id="378753"/>
    <lineage>
        <taxon>Bacteria</taxon>
        <taxon>Bacillati</taxon>
        <taxon>Actinomycetota</taxon>
        <taxon>Actinomycetes</taxon>
        <taxon>Micrococcales</taxon>
        <taxon>Micrococcaceae</taxon>
        <taxon>Kocuria</taxon>
    </lineage>
</organism>
<proteinExistence type="predicted"/>
<protein>
    <submittedName>
        <fullName evidence="1">Putative phosphatase</fullName>
    </submittedName>
</protein>
<dbReference type="PANTHER" id="PTHR19288:SF95">
    <property type="entry name" value="D-GLYCEROL 3-PHOSPHATE PHOSPHATASE"/>
    <property type="match status" value="1"/>
</dbReference>
<evidence type="ECO:0000313" key="2">
    <source>
        <dbReference type="Proteomes" id="UP000008838"/>
    </source>
</evidence>
<reference evidence="1 2" key="1">
    <citation type="journal article" date="2008" name="J. Bacteriol.">
        <title>Complete genome sequence of the soil actinomycete Kocuria rhizophila.</title>
        <authorList>
            <person name="Takarada H."/>
            <person name="Sekine M."/>
            <person name="Kosugi H."/>
            <person name="Matsuo Y."/>
            <person name="Fujisawa T."/>
            <person name="Omata S."/>
            <person name="Kishi E."/>
            <person name="Shimizu A."/>
            <person name="Tsukatani N."/>
            <person name="Tanikawa S."/>
            <person name="Fujita N."/>
            <person name="Harayama S."/>
        </authorList>
    </citation>
    <scope>NUCLEOTIDE SEQUENCE [LARGE SCALE GENOMIC DNA]</scope>
    <source>
        <strain evidence="2">ATCC 9341 / DSM 348 / NBRC 103217 / DC2201</strain>
    </source>
</reference>
<dbReference type="InterPro" id="IPR036412">
    <property type="entry name" value="HAD-like_sf"/>
</dbReference>
<dbReference type="HOGENOM" id="CLU_043473_1_0_11"/>
<dbReference type="Proteomes" id="UP000008838">
    <property type="component" value="Chromosome"/>
</dbReference>
<dbReference type="Gene3D" id="3.40.50.1000">
    <property type="entry name" value="HAD superfamily/HAD-like"/>
    <property type="match status" value="2"/>
</dbReference>
<dbReference type="AlphaFoldDB" id="B2GK43"/>
<name>B2GK43_KOCRD</name>
<dbReference type="Pfam" id="PF13242">
    <property type="entry name" value="Hydrolase_like"/>
    <property type="match status" value="1"/>
</dbReference>
<dbReference type="STRING" id="378753.KRH_15410"/>
<evidence type="ECO:0000313" key="1">
    <source>
        <dbReference type="EMBL" id="BAG29888.1"/>
    </source>
</evidence>
<dbReference type="PANTHER" id="PTHR19288">
    <property type="entry name" value="4-NITROPHENYLPHOSPHATASE-RELATED"/>
    <property type="match status" value="1"/>
</dbReference>
<dbReference type="GO" id="GO:0005737">
    <property type="term" value="C:cytoplasm"/>
    <property type="evidence" value="ECO:0007669"/>
    <property type="project" value="TreeGrafter"/>
</dbReference>
<dbReference type="KEGG" id="krh:KRH_15410"/>
<dbReference type="NCBIfam" id="TIGR01460">
    <property type="entry name" value="HAD-SF-IIA"/>
    <property type="match status" value="1"/>
</dbReference>
<accession>B2GK43</accession>
<dbReference type="InterPro" id="IPR006357">
    <property type="entry name" value="HAD-SF_hydro_IIA"/>
</dbReference>
<sequence>MRTDGQASADEQQASPPLIERFDALLCDLDGVVYAGPHAIAGAPEALERVRASGRSVVYVTNNASRPPSAVAEHITSLGAPTAVENVVSSAQAAAALLAERLQPGARVLVTGSSALAEEVRGVGLVPVTSQEDRPVAVVQGFDPHLGWEQLAEAAFTLADDSVLWCATNTDRTIPKERGIAPGNGTLVAAVAEATGREPLVAGKPEAPIFREGAERVGARRPAVVGDRLDTDILGAHHAGMDSIQVLTGVDRPASVLAARAAERPTYLLGSLTQLFEPYPEIVVSHDGDWVSATCGAARADVAGDVVTVTGAPEHLDGWRAACAAWWRARPEAEHPTEPVLEWGARES</sequence>
<dbReference type="eggNOG" id="COG0647">
    <property type="taxonomic scope" value="Bacteria"/>
</dbReference>